<name>A0A3B0TYV2_9ZZZZ</name>
<feature type="domain" description="Antitoxin Xre-like helix-turn-helix" evidence="2">
    <location>
        <begin position="19"/>
        <end position="78"/>
    </location>
</feature>
<dbReference type="InterPro" id="IPR024467">
    <property type="entry name" value="Xre/MbcA/ParS-like_toxin-bd"/>
</dbReference>
<feature type="domain" description="Antitoxin Xre/MbcA/ParS-like toxin-binding" evidence="1">
    <location>
        <begin position="85"/>
        <end position="134"/>
    </location>
</feature>
<dbReference type="InterPro" id="IPR046847">
    <property type="entry name" value="Xre-like_HTH"/>
</dbReference>
<dbReference type="GO" id="GO:0003677">
    <property type="term" value="F:DNA binding"/>
    <property type="evidence" value="ECO:0007669"/>
    <property type="project" value="InterPro"/>
</dbReference>
<protein>
    <submittedName>
        <fullName evidence="3">Uncharacterized protein</fullName>
    </submittedName>
</protein>
<gene>
    <name evidence="3" type="ORF">MNBD_BACTEROID01-511</name>
</gene>
<reference evidence="3" key="1">
    <citation type="submission" date="2018-06" db="EMBL/GenBank/DDBJ databases">
        <authorList>
            <person name="Zhirakovskaya E."/>
        </authorList>
    </citation>
    <scope>NUCLEOTIDE SEQUENCE</scope>
</reference>
<organism evidence="3">
    <name type="scientific">hydrothermal vent metagenome</name>
    <dbReference type="NCBI Taxonomy" id="652676"/>
    <lineage>
        <taxon>unclassified sequences</taxon>
        <taxon>metagenomes</taxon>
        <taxon>ecological metagenomes</taxon>
    </lineage>
</organism>
<dbReference type="InterPro" id="IPR011979">
    <property type="entry name" value="Antitox_Xre"/>
</dbReference>
<evidence type="ECO:0000313" key="3">
    <source>
        <dbReference type="EMBL" id="VAW23755.1"/>
    </source>
</evidence>
<evidence type="ECO:0000259" key="1">
    <source>
        <dbReference type="Pfam" id="PF09722"/>
    </source>
</evidence>
<dbReference type="NCBIfam" id="TIGR02293">
    <property type="entry name" value="TAS_TIGR02293"/>
    <property type="match status" value="1"/>
</dbReference>
<proteinExistence type="predicted"/>
<dbReference type="EMBL" id="UOEP01000200">
    <property type="protein sequence ID" value="VAW23755.1"/>
    <property type="molecule type" value="Genomic_DNA"/>
</dbReference>
<dbReference type="AlphaFoldDB" id="A0A3B0TYV2"/>
<sequence>MKTDSLTFRALDNNDIFKLINATRKGVDYEMFDNFALTYPLNLTDWSRILNMSERTIQRYKREKKRFDSIHTEKLLMIMLLFKKGTEVFGSTTNFLAWINSKNIALGGDKPTDLLDNSFGINMVKNELVKIEHGILA</sequence>
<accession>A0A3B0TYV2</accession>
<dbReference type="Pfam" id="PF20432">
    <property type="entry name" value="Xre-like-HTH"/>
    <property type="match status" value="1"/>
</dbReference>
<dbReference type="Pfam" id="PF09722">
    <property type="entry name" value="Xre_MbcA_ParS_C"/>
    <property type="match status" value="1"/>
</dbReference>
<evidence type="ECO:0000259" key="2">
    <source>
        <dbReference type="Pfam" id="PF20432"/>
    </source>
</evidence>